<evidence type="ECO:0000256" key="3">
    <source>
        <dbReference type="ARBA" id="ARBA00022801"/>
    </source>
</evidence>
<accession>A0A8J3RBK2</accession>
<dbReference type="Gene3D" id="3.40.50.1820">
    <property type="entry name" value="alpha/beta hydrolase"/>
    <property type="match status" value="1"/>
</dbReference>
<dbReference type="InterPro" id="IPR051601">
    <property type="entry name" value="Serine_prot/Carboxylest_S33"/>
</dbReference>
<dbReference type="InterPro" id="IPR029058">
    <property type="entry name" value="AB_hydrolase_fold"/>
</dbReference>
<evidence type="ECO:0000256" key="1">
    <source>
        <dbReference type="ARBA" id="ARBA00010088"/>
    </source>
</evidence>
<comment type="caution">
    <text evidence="7">The sequence shown here is derived from an EMBL/GenBank/DDBJ whole genome shotgun (WGS) entry which is preliminary data.</text>
</comment>
<gene>
    <name evidence="7" type="ORF">Mth01_30620</name>
</gene>
<evidence type="ECO:0000313" key="8">
    <source>
        <dbReference type="Proteomes" id="UP000610966"/>
    </source>
</evidence>
<dbReference type="GO" id="GO:0016787">
    <property type="term" value="F:hydrolase activity"/>
    <property type="evidence" value="ECO:0007669"/>
    <property type="project" value="UniProtKB-KW"/>
</dbReference>
<feature type="domain" description="Peptidase S33 tripeptidyl aminopeptidase-like C-terminal" evidence="6">
    <location>
        <begin position="459"/>
        <end position="560"/>
    </location>
</feature>
<dbReference type="InterPro" id="IPR000073">
    <property type="entry name" value="AB_hydrolase_1"/>
</dbReference>
<dbReference type="Pfam" id="PF08386">
    <property type="entry name" value="Abhydrolase_4"/>
    <property type="match status" value="1"/>
</dbReference>
<name>A0A8J3RBK2_9ACTN</name>
<keyword evidence="3" id="KW-0378">Hydrolase</keyword>
<evidence type="ECO:0000256" key="2">
    <source>
        <dbReference type="ARBA" id="ARBA00022729"/>
    </source>
</evidence>
<evidence type="ECO:0000313" key="7">
    <source>
        <dbReference type="EMBL" id="GIH70809.1"/>
    </source>
</evidence>
<evidence type="ECO:0000259" key="5">
    <source>
        <dbReference type="Pfam" id="PF00561"/>
    </source>
</evidence>
<comment type="similarity">
    <text evidence="1">Belongs to the peptidase S33 family.</text>
</comment>
<reference evidence="7" key="1">
    <citation type="submission" date="2021-01" db="EMBL/GenBank/DDBJ databases">
        <title>Whole genome shotgun sequence of Sphaerimonospora thailandensis NBRC 107569.</title>
        <authorList>
            <person name="Komaki H."/>
            <person name="Tamura T."/>
        </authorList>
    </citation>
    <scope>NUCLEOTIDE SEQUENCE</scope>
    <source>
        <strain evidence="7">NBRC 107569</strain>
    </source>
</reference>
<feature type="compositionally biased region" description="Basic and acidic residues" evidence="4">
    <location>
        <begin position="75"/>
        <end position="89"/>
    </location>
</feature>
<protein>
    <submittedName>
        <fullName evidence="7">Proteinase</fullName>
    </submittedName>
</protein>
<keyword evidence="2" id="KW-0732">Signal</keyword>
<dbReference type="PANTHER" id="PTHR43248">
    <property type="entry name" value="2-SUCCINYL-6-HYDROXY-2,4-CYCLOHEXADIENE-1-CARBOXYLATE SYNTHASE"/>
    <property type="match status" value="1"/>
</dbReference>
<feature type="region of interest" description="Disordered" evidence="4">
    <location>
        <begin position="71"/>
        <end position="96"/>
    </location>
</feature>
<dbReference type="EMBL" id="BOOG01000026">
    <property type="protein sequence ID" value="GIH70809.1"/>
    <property type="molecule type" value="Genomic_DNA"/>
</dbReference>
<dbReference type="AlphaFoldDB" id="A0A8J3RBK2"/>
<keyword evidence="8" id="KW-1185">Reference proteome</keyword>
<evidence type="ECO:0000259" key="6">
    <source>
        <dbReference type="Pfam" id="PF08386"/>
    </source>
</evidence>
<dbReference type="InterPro" id="IPR013595">
    <property type="entry name" value="Pept_S33_TAP-like_C"/>
</dbReference>
<evidence type="ECO:0000256" key="4">
    <source>
        <dbReference type="SAM" id="MobiDB-lite"/>
    </source>
</evidence>
<dbReference type="PANTHER" id="PTHR43248:SF29">
    <property type="entry name" value="TRIPEPTIDYL AMINOPEPTIDASE"/>
    <property type="match status" value="1"/>
</dbReference>
<feature type="domain" description="AB hydrolase-1" evidence="5">
    <location>
        <begin position="151"/>
        <end position="340"/>
    </location>
</feature>
<sequence>MGRADDRDDVAGWWRGERRFLTRRFLTRRFPEPGAWPGTRGDRGDRGDPGVIRRVAVASVAATLLVAGCTSAARGDGDSPESGKADRNAAAEAPTPALQPFYGQRAGWRDCGGGFECAKIQVPLDYADPSGERIELSVIRLPASGKRMGSLLINPGGPGGSGVDYTRMARNVLTDGLRARFDIVGFDPRGVGESTPIRCMSGKELDAYVAMDTSPDTPAEVAALKTGSKAFADRCGAKARRLLPFVGTPDAARDMDVLRAVLGDSGLTYLGKSYGTYLGAVYADLFPKRVRALVLDGAVDPAVPSLKSELVQARGFEVALKAFVEDCFKDASCPFTSRTVDGAMREITVLLKRADEHPLKNDLKDGREVNESWTILGIVTPLYEREAWPLLRRALGSALVHGNGTDLLRMADLLVERKSDGSYSNQTEANLAINCLDHPYPKDMAAFRKAAGEAAKVSPHFGSFVVWGSLTCAYWPIPAKSDDKPIKAEGAPPILVIGTVRDPATPYEWAQGLASELTSGVLLGYDGDGHTAYRTGSKCVDRAVDDYLISLRVPAAGTVCPNAE</sequence>
<organism evidence="7 8">
    <name type="scientific">Sphaerimonospora thailandensis</name>
    <dbReference type="NCBI Taxonomy" id="795644"/>
    <lineage>
        <taxon>Bacteria</taxon>
        <taxon>Bacillati</taxon>
        <taxon>Actinomycetota</taxon>
        <taxon>Actinomycetes</taxon>
        <taxon>Streptosporangiales</taxon>
        <taxon>Streptosporangiaceae</taxon>
        <taxon>Sphaerimonospora</taxon>
    </lineage>
</organism>
<proteinExistence type="inferred from homology"/>
<dbReference type="Pfam" id="PF00561">
    <property type="entry name" value="Abhydrolase_1"/>
    <property type="match status" value="1"/>
</dbReference>
<dbReference type="Proteomes" id="UP000610966">
    <property type="component" value="Unassembled WGS sequence"/>
</dbReference>
<dbReference type="RefSeq" id="WP_204016522.1">
    <property type="nucleotide sequence ID" value="NZ_BOOG01000026.1"/>
</dbReference>
<dbReference type="SUPFAM" id="SSF53474">
    <property type="entry name" value="alpha/beta-Hydrolases"/>
    <property type="match status" value="1"/>
</dbReference>